<proteinExistence type="predicted"/>
<comment type="caution">
    <text evidence="2">The sequence shown here is derived from an EMBL/GenBank/DDBJ whole genome shotgun (WGS) entry which is preliminary data.</text>
</comment>
<keyword evidence="3" id="KW-1185">Reference proteome</keyword>
<accession>A0A562V7Z4</accession>
<dbReference type="AlphaFoldDB" id="A0A562V7Z4"/>
<organism evidence="2 3">
    <name type="scientific">Geobacter argillaceus</name>
    <dbReference type="NCBI Taxonomy" id="345631"/>
    <lineage>
        <taxon>Bacteria</taxon>
        <taxon>Pseudomonadati</taxon>
        <taxon>Thermodesulfobacteriota</taxon>
        <taxon>Desulfuromonadia</taxon>
        <taxon>Geobacterales</taxon>
        <taxon>Geobacteraceae</taxon>
        <taxon>Geobacter</taxon>
    </lineage>
</organism>
<evidence type="ECO:0000313" key="3">
    <source>
        <dbReference type="Proteomes" id="UP000319449"/>
    </source>
</evidence>
<reference evidence="2 3" key="1">
    <citation type="submission" date="2019-07" db="EMBL/GenBank/DDBJ databases">
        <title>Genomic Encyclopedia of Archaeal and Bacterial Type Strains, Phase II (KMG-II): from individual species to whole genera.</title>
        <authorList>
            <person name="Goeker M."/>
        </authorList>
    </citation>
    <scope>NUCLEOTIDE SEQUENCE [LARGE SCALE GENOMIC DNA]</scope>
    <source>
        <strain evidence="2 3">ATCC BAA-1139</strain>
    </source>
</reference>
<evidence type="ECO:0000313" key="2">
    <source>
        <dbReference type="EMBL" id="TWJ14026.1"/>
    </source>
</evidence>
<dbReference type="RefSeq" id="WP_145025345.1">
    <property type="nucleotide sequence ID" value="NZ_VLLN01000032.1"/>
</dbReference>
<dbReference type="Proteomes" id="UP000319449">
    <property type="component" value="Unassembled WGS sequence"/>
</dbReference>
<dbReference type="EMBL" id="VLLN01000032">
    <property type="protein sequence ID" value="TWJ14026.1"/>
    <property type="molecule type" value="Genomic_DNA"/>
</dbReference>
<feature type="domain" description="Putative regulatory protein FmdB zinc ribbon" evidence="1">
    <location>
        <begin position="1"/>
        <end position="48"/>
    </location>
</feature>
<sequence>MPIYEYENPDPASGCVRCANRFELIRPAGMETVSTCPECGSPVQRVVSRCRTVMANHDASQTRTGTAVADYERQGMWSHAAELAEKLSESTKDQSLRDRALDNYKKAGYDAASLDSYAQKKPKSANGDRA</sequence>
<dbReference type="InterPro" id="IPR013429">
    <property type="entry name" value="Regulatory_FmdB_Zinc_ribbon"/>
</dbReference>
<name>A0A562V7Z4_9BACT</name>
<dbReference type="OrthoDB" id="5421165at2"/>
<dbReference type="Pfam" id="PF09723">
    <property type="entry name" value="Zn_ribbon_8"/>
    <property type="match status" value="1"/>
</dbReference>
<protein>
    <submittedName>
        <fullName evidence="2">Putative FmdB family regulatory protein</fullName>
    </submittedName>
</protein>
<gene>
    <name evidence="2" type="ORF">JN12_03597</name>
</gene>
<dbReference type="SMART" id="SM00834">
    <property type="entry name" value="CxxC_CXXC_SSSS"/>
    <property type="match status" value="1"/>
</dbReference>
<evidence type="ECO:0000259" key="1">
    <source>
        <dbReference type="SMART" id="SM00834"/>
    </source>
</evidence>
<dbReference type="NCBIfam" id="TIGR02605">
    <property type="entry name" value="CxxC_CxxC_SSSS"/>
    <property type="match status" value="1"/>
</dbReference>